<dbReference type="InterPro" id="IPR016181">
    <property type="entry name" value="Acyl_CoA_acyltransferase"/>
</dbReference>
<dbReference type="Pfam" id="PF13480">
    <property type="entry name" value="Acetyltransf_6"/>
    <property type="match status" value="1"/>
</dbReference>
<dbReference type="InterPro" id="IPR038740">
    <property type="entry name" value="BioF2-like_GNAT_dom"/>
</dbReference>
<name>A0A176QA90_9MICO</name>
<proteinExistence type="predicted"/>
<evidence type="ECO:0000313" key="3">
    <source>
        <dbReference type="Proteomes" id="UP000076976"/>
    </source>
</evidence>
<accession>A0A176QA90</accession>
<dbReference type="AlphaFoldDB" id="A0A176QA90"/>
<gene>
    <name evidence="2" type="ORF">AWH69_14780</name>
</gene>
<dbReference type="RefSeq" id="WP_068277582.1">
    <property type="nucleotide sequence ID" value="NZ_LQZG01000004.1"/>
</dbReference>
<dbReference type="Proteomes" id="UP000076976">
    <property type="component" value="Unassembled WGS sequence"/>
</dbReference>
<sequence length="391" mass="42367">MRTGGLAELGEPVARLHDLAGVPLRTHARDLVAWARTVGQDVTVVLVEDETGAPVAAALLEVRVRRTPVGSFASARLAGHATLDHQRLVALDDGAARALAGGIHDLLAEHTAWRCELELLPVGDPVIAELTRLSPFAQTTADDPTPQVIWPTERTERTWAAKKTRQRTRTAQRRADESGRDWSVTRATEAGEVLAELPATLDLRLERELELGRSDLLADTRQRAAHVELSESLAARGALELWQLHVDGALGAYLLAARDGDMIRLVDGRIHPDAEDLSPGVILHGHALQAWHADPSITGVDLGRGLTNFKRSLRTQDIDSEATVLWSHPTLARLEQQRTAVAEGARSALRDARDRSPVVARAVHAGRRAQTWARAHRPAVTGGSAAHQDAS</sequence>
<organism evidence="2 3">
    <name type="scientific">Janibacter melonis</name>
    <dbReference type="NCBI Taxonomy" id="262209"/>
    <lineage>
        <taxon>Bacteria</taxon>
        <taxon>Bacillati</taxon>
        <taxon>Actinomycetota</taxon>
        <taxon>Actinomycetes</taxon>
        <taxon>Micrococcales</taxon>
        <taxon>Intrasporangiaceae</taxon>
        <taxon>Janibacter</taxon>
    </lineage>
</organism>
<feature type="domain" description="BioF2-like acetyltransferase" evidence="1">
    <location>
        <begin position="162"/>
        <end position="311"/>
    </location>
</feature>
<comment type="caution">
    <text evidence="2">The sequence shown here is derived from an EMBL/GenBank/DDBJ whole genome shotgun (WGS) entry which is preliminary data.</text>
</comment>
<dbReference type="SUPFAM" id="SSF55729">
    <property type="entry name" value="Acyl-CoA N-acyltransferases (Nat)"/>
    <property type="match status" value="1"/>
</dbReference>
<protein>
    <recommendedName>
        <fullName evidence="1">BioF2-like acetyltransferase domain-containing protein</fullName>
    </recommendedName>
</protein>
<reference evidence="2 3" key="1">
    <citation type="submission" date="2016-01" db="EMBL/GenBank/DDBJ databases">
        <title>Janibacter melonis strain CD11_4 genome sequencing and assembly.</title>
        <authorList>
            <person name="Nair G.R."/>
            <person name="Kaur G."/>
            <person name="Chander A.M."/>
            <person name="Mayilraj S."/>
        </authorList>
    </citation>
    <scope>NUCLEOTIDE SEQUENCE [LARGE SCALE GENOMIC DNA]</scope>
    <source>
        <strain evidence="2 3">CD11-4</strain>
    </source>
</reference>
<dbReference type="EMBL" id="LQZG01000004">
    <property type="protein sequence ID" value="OAB86573.1"/>
    <property type="molecule type" value="Genomic_DNA"/>
</dbReference>
<dbReference type="STRING" id="262209.AWH69_14780"/>
<keyword evidence="3" id="KW-1185">Reference proteome</keyword>
<evidence type="ECO:0000313" key="2">
    <source>
        <dbReference type="EMBL" id="OAB86573.1"/>
    </source>
</evidence>
<evidence type="ECO:0000259" key="1">
    <source>
        <dbReference type="Pfam" id="PF13480"/>
    </source>
</evidence>